<comment type="subcellular location">
    <subcellularLocation>
        <location evidence="1">Nucleus</location>
    </subcellularLocation>
</comment>
<dbReference type="InterPro" id="IPR001611">
    <property type="entry name" value="Leu-rich_rpt"/>
</dbReference>
<feature type="domain" description="NTF2" evidence="12">
    <location>
        <begin position="372"/>
        <end position="540"/>
    </location>
</feature>
<evidence type="ECO:0000256" key="6">
    <source>
        <dbReference type="ARBA" id="ARBA00022737"/>
    </source>
</evidence>
<comment type="function">
    <text evidence="9">Involved in the export of mRNA from the nucleus to the cytoplasm.</text>
</comment>
<gene>
    <name evidence="14" type="ORF">QBC38DRAFT_451644</name>
</gene>
<feature type="compositionally biased region" description="Polar residues" evidence="11">
    <location>
        <begin position="13"/>
        <end position="22"/>
    </location>
</feature>
<organism evidence="14 15">
    <name type="scientific">Podospora fimiseda</name>
    <dbReference type="NCBI Taxonomy" id="252190"/>
    <lineage>
        <taxon>Eukaryota</taxon>
        <taxon>Fungi</taxon>
        <taxon>Dikarya</taxon>
        <taxon>Ascomycota</taxon>
        <taxon>Pezizomycotina</taxon>
        <taxon>Sordariomycetes</taxon>
        <taxon>Sordariomycetidae</taxon>
        <taxon>Sordariales</taxon>
        <taxon>Podosporaceae</taxon>
        <taxon>Podospora</taxon>
    </lineage>
</organism>
<keyword evidence="15" id="KW-1185">Reference proteome</keyword>
<dbReference type="InterPro" id="IPR018222">
    <property type="entry name" value="Nuclear_transport_factor_2_euk"/>
</dbReference>
<dbReference type="GO" id="GO:0042272">
    <property type="term" value="C:nuclear RNA export factor complex"/>
    <property type="evidence" value="ECO:0007669"/>
    <property type="project" value="UniProtKB-ARBA"/>
</dbReference>
<reference evidence="14" key="2">
    <citation type="submission" date="2023-05" db="EMBL/GenBank/DDBJ databases">
        <authorList>
            <consortium name="Lawrence Berkeley National Laboratory"/>
            <person name="Steindorff A."/>
            <person name="Hensen N."/>
            <person name="Bonometti L."/>
            <person name="Westerberg I."/>
            <person name="Brannstrom I.O."/>
            <person name="Guillou S."/>
            <person name="Cros-Aarteil S."/>
            <person name="Calhoun S."/>
            <person name="Haridas S."/>
            <person name="Kuo A."/>
            <person name="Mondo S."/>
            <person name="Pangilinan J."/>
            <person name="Riley R."/>
            <person name="Labutti K."/>
            <person name="Andreopoulos B."/>
            <person name="Lipzen A."/>
            <person name="Chen C."/>
            <person name="Yanf M."/>
            <person name="Daum C."/>
            <person name="Ng V."/>
            <person name="Clum A."/>
            <person name="Ohm R."/>
            <person name="Martin F."/>
            <person name="Silar P."/>
            <person name="Natvig D."/>
            <person name="Lalanne C."/>
            <person name="Gautier V."/>
            <person name="Ament-Velasquez S.L."/>
            <person name="Kruys A."/>
            <person name="Hutchinson M.I."/>
            <person name="Powell A.J."/>
            <person name="Barry K."/>
            <person name="Miller A.N."/>
            <person name="Grigoriev I.V."/>
            <person name="Debuchy R."/>
            <person name="Gladieux P."/>
            <person name="Thoren M.H."/>
            <person name="Johannesson H."/>
        </authorList>
    </citation>
    <scope>NUCLEOTIDE SEQUENCE</scope>
    <source>
        <strain evidence="14">CBS 990.96</strain>
    </source>
</reference>
<dbReference type="Pfam" id="PF14580">
    <property type="entry name" value="LRR_9"/>
    <property type="match status" value="1"/>
</dbReference>
<dbReference type="GO" id="GO:0016973">
    <property type="term" value="P:poly(A)+ mRNA export from nucleus"/>
    <property type="evidence" value="ECO:0007669"/>
    <property type="project" value="TreeGrafter"/>
</dbReference>
<dbReference type="Gene3D" id="1.10.8.10">
    <property type="entry name" value="DNA helicase RuvA subunit, C-terminal domain"/>
    <property type="match status" value="1"/>
</dbReference>
<evidence type="ECO:0000256" key="2">
    <source>
        <dbReference type="ARBA" id="ARBA00009285"/>
    </source>
</evidence>
<dbReference type="SUPFAM" id="SSF46934">
    <property type="entry name" value="UBA-like"/>
    <property type="match status" value="1"/>
</dbReference>
<keyword evidence="8" id="KW-0539">Nucleus</keyword>
<evidence type="ECO:0000256" key="3">
    <source>
        <dbReference type="ARBA" id="ARBA00022448"/>
    </source>
</evidence>
<feature type="region of interest" description="Disordered" evidence="11">
    <location>
        <begin position="1"/>
        <end position="76"/>
    </location>
</feature>
<dbReference type="InterPro" id="IPR032675">
    <property type="entry name" value="LRR_dom_sf"/>
</dbReference>
<evidence type="ECO:0000256" key="5">
    <source>
        <dbReference type="ARBA" id="ARBA00022614"/>
    </source>
</evidence>
<dbReference type="SMART" id="SM00804">
    <property type="entry name" value="TAP_C"/>
    <property type="match status" value="1"/>
</dbReference>
<dbReference type="Pfam" id="PF03943">
    <property type="entry name" value="TAP_C"/>
    <property type="match status" value="1"/>
</dbReference>
<dbReference type="Gene3D" id="3.80.10.10">
    <property type="entry name" value="Ribonuclease Inhibitor"/>
    <property type="match status" value="1"/>
</dbReference>
<dbReference type="PROSITE" id="PS51281">
    <property type="entry name" value="TAP_C"/>
    <property type="match status" value="1"/>
</dbReference>
<dbReference type="PROSITE" id="PS51450">
    <property type="entry name" value="LRR"/>
    <property type="match status" value="1"/>
</dbReference>
<dbReference type="GO" id="GO:0003723">
    <property type="term" value="F:RNA binding"/>
    <property type="evidence" value="ECO:0007669"/>
    <property type="project" value="TreeGrafter"/>
</dbReference>
<dbReference type="Proteomes" id="UP001301958">
    <property type="component" value="Unassembled WGS sequence"/>
</dbReference>
<evidence type="ECO:0000256" key="1">
    <source>
        <dbReference type="ARBA" id="ARBA00004123"/>
    </source>
</evidence>
<evidence type="ECO:0000313" key="15">
    <source>
        <dbReference type="Proteomes" id="UP001301958"/>
    </source>
</evidence>
<evidence type="ECO:0000256" key="8">
    <source>
        <dbReference type="ARBA" id="ARBA00023242"/>
    </source>
</evidence>
<feature type="domain" description="TAP-C" evidence="13">
    <location>
        <begin position="585"/>
        <end position="639"/>
    </location>
</feature>
<dbReference type="PANTHER" id="PTHR10662">
    <property type="entry name" value="NUCLEAR RNA EXPORT FACTOR"/>
    <property type="match status" value="1"/>
</dbReference>
<dbReference type="EMBL" id="MU865295">
    <property type="protein sequence ID" value="KAK4230923.1"/>
    <property type="molecule type" value="Genomic_DNA"/>
</dbReference>
<evidence type="ECO:0000259" key="12">
    <source>
        <dbReference type="PROSITE" id="PS50177"/>
    </source>
</evidence>
<evidence type="ECO:0000256" key="11">
    <source>
        <dbReference type="SAM" id="MobiDB-lite"/>
    </source>
</evidence>
<keyword evidence="6" id="KW-0677">Repeat</keyword>
<keyword evidence="3" id="KW-0813">Transport</keyword>
<keyword evidence="5" id="KW-0433">Leucine-rich repeat</keyword>
<dbReference type="InterPro" id="IPR032710">
    <property type="entry name" value="NTF2-like_dom_sf"/>
</dbReference>
<dbReference type="InterPro" id="IPR002075">
    <property type="entry name" value="NTF2_dom"/>
</dbReference>
<dbReference type="FunFam" id="3.80.10.10:FF:000296">
    <property type="entry name" value="mRNA export factor MEX67"/>
    <property type="match status" value="1"/>
</dbReference>
<keyword evidence="4" id="KW-0963">Cytoplasm</keyword>
<dbReference type="PANTHER" id="PTHR10662:SF22">
    <property type="entry name" value="NUCLEAR RNA EXPORT FACTOR 1"/>
    <property type="match status" value="1"/>
</dbReference>
<comment type="similarity">
    <text evidence="2">Belongs to the NXF family.</text>
</comment>
<sequence>MAPPTGPRGGNANRLSTRSTTAPRAGGISKRRNAVRTDRDGDVSMNGPAGGNAPTGPGGRGRGGRGRGPRSGGRSRLVQNIRDHIETKAIIKIHGLKNSKAAGNKDGGLRGLLDFLERKTAKEKTIVLSRGIIDGDWVWIKVKKEDAPIILRLNGFTYAGAPLTIQETTEIMPTPTAIVSREAAETKAKLLTVLANRYNAEQKVLDLSALGTDPILGNLGTFDSQSLAQKSFKALVHLVGSQYTDPEEKRAAIPAVSLARNDITDVEQVYSLATSLPKLLRLDLTGNKLDNLSKISKWKDQFRYLQELHLTGNPVTAQPNYLAEILSWFPSLQILDGQQVRTPAEAAENFKSYMPQPIPEYPSNMRDGEANVAASFLTSFFDYYDRDRSALVSQFYDFESSFTLISKENTARDKSWKAYSQYSRNIQKLGPRNRQTPERVYTGSKKIAEIWNSLPATRHPILAEAVTWIVDCHTFPGIADPNNPSQFAMGLVINVNGSFEEADTTQNLFGVRKFSRNFILGPSLPGAPYPYRVISDHYTVYGWKPYPPGTVVAPIAPPATVTTTAPAIAPVTTEISPGAARVDDVTKTQMIQELSRITGMTAEYSQLCLSGAADWNWEMALKSFEETKAALPANAFIAA</sequence>
<dbReference type="SUPFAM" id="SSF52058">
    <property type="entry name" value="L domain-like"/>
    <property type="match status" value="1"/>
</dbReference>
<reference evidence="14" key="1">
    <citation type="journal article" date="2023" name="Mol. Phylogenet. Evol.">
        <title>Genome-scale phylogeny and comparative genomics of the fungal order Sordariales.</title>
        <authorList>
            <person name="Hensen N."/>
            <person name="Bonometti L."/>
            <person name="Westerberg I."/>
            <person name="Brannstrom I.O."/>
            <person name="Guillou S."/>
            <person name="Cros-Aarteil S."/>
            <person name="Calhoun S."/>
            <person name="Haridas S."/>
            <person name="Kuo A."/>
            <person name="Mondo S."/>
            <person name="Pangilinan J."/>
            <person name="Riley R."/>
            <person name="LaButti K."/>
            <person name="Andreopoulos B."/>
            <person name="Lipzen A."/>
            <person name="Chen C."/>
            <person name="Yan M."/>
            <person name="Daum C."/>
            <person name="Ng V."/>
            <person name="Clum A."/>
            <person name="Steindorff A."/>
            <person name="Ohm R.A."/>
            <person name="Martin F."/>
            <person name="Silar P."/>
            <person name="Natvig D.O."/>
            <person name="Lalanne C."/>
            <person name="Gautier V."/>
            <person name="Ament-Velasquez S.L."/>
            <person name="Kruys A."/>
            <person name="Hutchinson M.I."/>
            <person name="Powell A.J."/>
            <person name="Barry K."/>
            <person name="Miller A.N."/>
            <person name="Grigoriev I.V."/>
            <person name="Debuchy R."/>
            <person name="Gladieux P."/>
            <person name="Hiltunen Thoren M."/>
            <person name="Johannesson H."/>
        </authorList>
    </citation>
    <scope>NUCLEOTIDE SEQUENCE</scope>
    <source>
        <strain evidence="14">CBS 990.96</strain>
    </source>
</reference>
<dbReference type="FunFam" id="1.10.8.10:FF:000018">
    <property type="entry name" value="Nuclear RNA export factor 1"/>
    <property type="match status" value="1"/>
</dbReference>
<dbReference type="InterPro" id="IPR005637">
    <property type="entry name" value="TAP_C_dom"/>
</dbReference>
<dbReference type="PROSITE" id="PS50177">
    <property type="entry name" value="NTF2_DOMAIN"/>
    <property type="match status" value="1"/>
</dbReference>
<dbReference type="CDD" id="cd14342">
    <property type="entry name" value="UBA_TAP-C"/>
    <property type="match status" value="1"/>
</dbReference>
<evidence type="ECO:0000313" key="14">
    <source>
        <dbReference type="EMBL" id="KAK4230923.1"/>
    </source>
</evidence>
<name>A0AAN7BWH4_9PEZI</name>
<dbReference type="Gene3D" id="3.10.450.50">
    <property type="match status" value="1"/>
</dbReference>
<comment type="caution">
    <text evidence="14">The sequence shown here is derived from an EMBL/GenBank/DDBJ whole genome shotgun (WGS) entry which is preliminary data.</text>
</comment>
<evidence type="ECO:0000256" key="10">
    <source>
        <dbReference type="ARBA" id="ARBA00069694"/>
    </source>
</evidence>
<evidence type="ECO:0000256" key="7">
    <source>
        <dbReference type="ARBA" id="ARBA00022816"/>
    </source>
</evidence>
<dbReference type="InterPro" id="IPR030217">
    <property type="entry name" value="NXF_fam"/>
</dbReference>
<accession>A0AAN7BWH4</accession>
<dbReference type="SUPFAM" id="SSF54427">
    <property type="entry name" value="NTF2-like"/>
    <property type="match status" value="1"/>
</dbReference>
<dbReference type="AlphaFoldDB" id="A0AAN7BWH4"/>
<evidence type="ECO:0000256" key="4">
    <source>
        <dbReference type="ARBA" id="ARBA00022490"/>
    </source>
</evidence>
<dbReference type="Pfam" id="PF22602">
    <property type="entry name" value="NXF_NTF2"/>
    <property type="match status" value="1"/>
</dbReference>
<protein>
    <recommendedName>
        <fullName evidence="10">mRNA export factor MEX67</fullName>
    </recommendedName>
</protein>
<evidence type="ECO:0000259" key="13">
    <source>
        <dbReference type="PROSITE" id="PS51281"/>
    </source>
</evidence>
<dbReference type="InterPro" id="IPR009060">
    <property type="entry name" value="UBA-like_sf"/>
</dbReference>
<evidence type="ECO:0000256" key="9">
    <source>
        <dbReference type="ARBA" id="ARBA00055253"/>
    </source>
</evidence>
<keyword evidence="7" id="KW-0509">mRNA transport</keyword>
<proteinExistence type="inferred from homology"/>